<dbReference type="RefSeq" id="WP_013194231.1">
    <property type="nucleotide sequence ID" value="NC_014253.1"/>
</dbReference>
<dbReference type="GeneID" id="9346383"/>
<dbReference type="Pfam" id="PF02627">
    <property type="entry name" value="CMD"/>
    <property type="match status" value="1"/>
</dbReference>
<dbReference type="KEGG" id="mev:Metev_0762"/>
<evidence type="ECO:0000259" key="1">
    <source>
        <dbReference type="Pfam" id="PF02627"/>
    </source>
</evidence>
<keyword evidence="3" id="KW-1185">Reference proteome</keyword>
<dbReference type="GO" id="GO:0051920">
    <property type="term" value="F:peroxiredoxin activity"/>
    <property type="evidence" value="ECO:0007669"/>
    <property type="project" value="InterPro"/>
</dbReference>
<feature type="domain" description="Carboxymuconolactone decarboxylase-like" evidence="1">
    <location>
        <begin position="25"/>
        <end position="99"/>
    </location>
</feature>
<dbReference type="Gene3D" id="1.20.1290.10">
    <property type="entry name" value="AhpD-like"/>
    <property type="match status" value="1"/>
</dbReference>
<accession>D7E739</accession>
<dbReference type="AlphaFoldDB" id="D7E739"/>
<dbReference type="Proteomes" id="UP000000391">
    <property type="component" value="Chromosome"/>
</dbReference>
<gene>
    <name evidence="2" type="ordered locus">Metev_0762</name>
</gene>
<name>D7E739_METEZ</name>
<dbReference type="EMBL" id="CP002069">
    <property type="protein sequence ID" value="ADI73663.1"/>
    <property type="molecule type" value="Genomic_DNA"/>
</dbReference>
<dbReference type="HOGENOM" id="CLU_137228_5_1_2"/>
<dbReference type="SUPFAM" id="SSF69118">
    <property type="entry name" value="AhpD-like"/>
    <property type="match status" value="1"/>
</dbReference>
<organism evidence="2 3">
    <name type="scientific">Methanohalobium evestigatum (strain ATCC BAA-1072 / DSM 3721 / NBRC 107634 / OCM 161 / Z-7303)</name>
    <dbReference type="NCBI Taxonomy" id="644295"/>
    <lineage>
        <taxon>Archaea</taxon>
        <taxon>Methanobacteriati</taxon>
        <taxon>Methanobacteriota</taxon>
        <taxon>Stenosarchaea group</taxon>
        <taxon>Methanomicrobia</taxon>
        <taxon>Methanosarcinales</taxon>
        <taxon>Methanosarcinaceae</taxon>
        <taxon>Methanohalobium</taxon>
    </lineage>
</organism>
<protein>
    <submittedName>
        <fullName evidence="2">Carboxymuconolactone decarboxylase</fullName>
    </submittedName>
</protein>
<dbReference type="InterPro" id="IPR003779">
    <property type="entry name" value="CMD-like"/>
</dbReference>
<evidence type="ECO:0000313" key="3">
    <source>
        <dbReference type="Proteomes" id="UP000000391"/>
    </source>
</evidence>
<reference evidence="2 3" key="1">
    <citation type="submission" date="2010-06" db="EMBL/GenBank/DDBJ databases">
        <title>Complete sequence chromosome of Methanohalobium evestigatum Z-7303.</title>
        <authorList>
            <consortium name="US DOE Joint Genome Institute"/>
            <person name="Lucas S."/>
            <person name="Copeland A."/>
            <person name="Lapidus A."/>
            <person name="Cheng J.-F."/>
            <person name="Bruce D."/>
            <person name="Goodwin L."/>
            <person name="Pitluck S."/>
            <person name="Saunders E."/>
            <person name="Detter J.C."/>
            <person name="Han C."/>
            <person name="Tapia R."/>
            <person name="Land M."/>
            <person name="Hauser L."/>
            <person name="Kyrpides N."/>
            <person name="Mikhailova N."/>
            <person name="Sieprawska-Lupa M."/>
            <person name="Whitman W.B."/>
            <person name="Anderson I."/>
            <person name="Woyke T."/>
        </authorList>
    </citation>
    <scope>NUCLEOTIDE SEQUENCE [LARGE SCALE GENOMIC DNA]</scope>
    <source>
        <strain evidence="3">ATCC BAA-1072 / DSM 3721 / NBRC 107634 / OCM 161 / Z-7303</strain>
    </source>
</reference>
<dbReference type="STRING" id="644295.Metev_0762"/>
<dbReference type="OrthoDB" id="121421at2157"/>
<proteinExistence type="predicted"/>
<evidence type="ECO:0000313" key="2">
    <source>
        <dbReference type="EMBL" id="ADI73663.1"/>
    </source>
</evidence>
<dbReference type="InterPro" id="IPR029032">
    <property type="entry name" value="AhpD-like"/>
</dbReference>
<sequence length="100" mass="10804">MENMELPEFLQILKEKDPKYAANLLENFSETQTDGALSAKTKLLIAMALDAGNGDIDGVKALSQHAREAGATEEEILEVIKVIGSVCGTQGLFYATKAFK</sequence>